<name>A0A7I9VKK3_9BACT</name>
<dbReference type="RefSeq" id="WP_235969496.1">
    <property type="nucleotide sequence ID" value="NZ_BJTG01000003.1"/>
</dbReference>
<comment type="caution">
    <text evidence="5">The sequence shown here is derived from an EMBL/GenBank/DDBJ whole genome shotgun (WGS) entry which is preliminary data.</text>
</comment>
<evidence type="ECO:0000256" key="2">
    <source>
        <dbReference type="ARBA" id="ARBA00022989"/>
    </source>
</evidence>
<keyword evidence="1 4" id="KW-0812">Transmembrane</keyword>
<dbReference type="SUPFAM" id="SSF103473">
    <property type="entry name" value="MFS general substrate transporter"/>
    <property type="match status" value="1"/>
</dbReference>
<feature type="transmembrane region" description="Helical" evidence="4">
    <location>
        <begin position="162"/>
        <end position="185"/>
    </location>
</feature>
<feature type="transmembrane region" description="Helical" evidence="4">
    <location>
        <begin position="126"/>
        <end position="150"/>
    </location>
</feature>
<feature type="transmembrane region" description="Helical" evidence="4">
    <location>
        <begin position="250"/>
        <end position="270"/>
    </location>
</feature>
<dbReference type="Proteomes" id="UP000503640">
    <property type="component" value="Unassembled WGS sequence"/>
</dbReference>
<protein>
    <submittedName>
        <fullName evidence="5">MFS transporter</fullName>
    </submittedName>
</protein>
<keyword evidence="2 4" id="KW-1133">Transmembrane helix</keyword>
<dbReference type="Pfam" id="PF07690">
    <property type="entry name" value="MFS_1"/>
    <property type="match status" value="1"/>
</dbReference>
<feature type="transmembrane region" description="Helical" evidence="4">
    <location>
        <begin position="397"/>
        <end position="430"/>
    </location>
</feature>
<feature type="transmembrane region" description="Helical" evidence="4">
    <location>
        <begin position="102"/>
        <end position="120"/>
    </location>
</feature>
<accession>A0A7I9VKK3</accession>
<evidence type="ECO:0000313" key="5">
    <source>
        <dbReference type="EMBL" id="GEJ56537.1"/>
    </source>
</evidence>
<keyword evidence="3 4" id="KW-0472">Membrane</keyword>
<keyword evidence="6" id="KW-1185">Reference proteome</keyword>
<feature type="transmembrane region" description="Helical" evidence="4">
    <location>
        <begin position="33"/>
        <end position="52"/>
    </location>
</feature>
<evidence type="ECO:0000256" key="4">
    <source>
        <dbReference type="SAM" id="Phobius"/>
    </source>
</evidence>
<dbReference type="Gene3D" id="1.20.1250.20">
    <property type="entry name" value="MFS general substrate transporter like domains"/>
    <property type="match status" value="1"/>
</dbReference>
<dbReference type="EMBL" id="BJTG01000003">
    <property type="protein sequence ID" value="GEJ56537.1"/>
    <property type="molecule type" value="Genomic_DNA"/>
</dbReference>
<reference evidence="6" key="1">
    <citation type="journal article" date="2020" name="Appl. Environ. Microbiol.">
        <title>Diazotrophic Anaeromyxobacter Isolates from Soils.</title>
        <authorList>
            <person name="Masuda Y."/>
            <person name="Yamanaka H."/>
            <person name="Xu Z.X."/>
            <person name="Shiratori Y."/>
            <person name="Aono T."/>
            <person name="Amachi S."/>
            <person name="Senoo K."/>
            <person name="Itoh H."/>
        </authorList>
    </citation>
    <scope>NUCLEOTIDE SEQUENCE [LARGE SCALE GENOMIC DNA]</scope>
    <source>
        <strain evidence="6">R267</strain>
    </source>
</reference>
<feature type="transmembrane region" description="Helical" evidence="4">
    <location>
        <begin position="191"/>
        <end position="211"/>
    </location>
</feature>
<feature type="transmembrane region" description="Helical" evidence="4">
    <location>
        <begin position="290"/>
        <end position="309"/>
    </location>
</feature>
<evidence type="ECO:0000313" key="6">
    <source>
        <dbReference type="Proteomes" id="UP000503640"/>
    </source>
</evidence>
<gene>
    <name evidence="5" type="ORF">AMYX_12780</name>
</gene>
<feature type="transmembrane region" description="Helical" evidence="4">
    <location>
        <begin position="316"/>
        <end position="336"/>
    </location>
</feature>
<dbReference type="InterPro" id="IPR036259">
    <property type="entry name" value="MFS_trans_sf"/>
</dbReference>
<feature type="transmembrane region" description="Helical" evidence="4">
    <location>
        <begin position="72"/>
        <end position="90"/>
    </location>
</feature>
<evidence type="ECO:0000256" key="3">
    <source>
        <dbReference type="ARBA" id="ARBA00023136"/>
    </source>
</evidence>
<sequence>MSGARVPPEGDAAGAPARAGLLRRAVDVRAGELGALALSFAYFFALLCGYYVLRPIRDEMGISRGVDKLPVLFTGTFVAMAVASPLFGWLASRWPRHRLITWAYHFFALDLVLFCALWKLELGKGWVPFAFYVWAAVYNLFVTSVFWSFMTDVFTSEQGKRLFGFISAGGGLGALAGPLVTSWLARPLGGANLLLASALLLEVSVACVVLLERWARAGAARRGAAATADREQAVGGTVWSGIRPVLASPYLLASALYILLLTVANTFLYFQQAHLVAAATSDRGARTALFARIDLVVNVCTLLLQTLVTGQVLKRLGVAVGLGIAPALTAAGYAVLGVSPALVVLAPFQGLRRAAQYAILRPSRELLFTVVSREERYKSKNFIDTVVFRGGDMLSGWLYAGLAGLGLGVAGTSWVSVPLSLVWLALGVYLGREQRRRAGAAG</sequence>
<dbReference type="PANTHER" id="PTHR43596">
    <property type="entry name" value="ADP,ATP CARRIER PROTEIN"/>
    <property type="match status" value="1"/>
</dbReference>
<dbReference type="AlphaFoldDB" id="A0A7I9VKK3"/>
<dbReference type="PANTHER" id="PTHR43596:SF1">
    <property type="entry name" value="ADP,ATP CARRIER PROTEIN"/>
    <property type="match status" value="1"/>
</dbReference>
<proteinExistence type="predicted"/>
<organism evidence="5 6">
    <name type="scientific">Anaeromyxobacter diazotrophicus</name>
    <dbReference type="NCBI Taxonomy" id="2590199"/>
    <lineage>
        <taxon>Bacteria</taxon>
        <taxon>Pseudomonadati</taxon>
        <taxon>Myxococcota</taxon>
        <taxon>Myxococcia</taxon>
        <taxon>Myxococcales</taxon>
        <taxon>Cystobacterineae</taxon>
        <taxon>Anaeromyxobacteraceae</taxon>
        <taxon>Anaeromyxobacter</taxon>
    </lineage>
</organism>
<dbReference type="InterPro" id="IPR011701">
    <property type="entry name" value="MFS"/>
</dbReference>
<dbReference type="GO" id="GO:0022857">
    <property type="term" value="F:transmembrane transporter activity"/>
    <property type="evidence" value="ECO:0007669"/>
    <property type="project" value="InterPro"/>
</dbReference>
<evidence type="ECO:0000256" key="1">
    <source>
        <dbReference type="ARBA" id="ARBA00022692"/>
    </source>
</evidence>